<evidence type="ECO:0000256" key="1">
    <source>
        <dbReference type="SAM" id="MobiDB-lite"/>
    </source>
</evidence>
<dbReference type="AlphaFoldDB" id="A0A9X2F5W5"/>
<comment type="caution">
    <text evidence="3">The sequence shown here is derived from an EMBL/GenBank/DDBJ whole genome shotgun (WGS) entry which is preliminary data.</text>
</comment>
<evidence type="ECO:0000256" key="2">
    <source>
        <dbReference type="SAM" id="Phobius"/>
    </source>
</evidence>
<proteinExistence type="predicted"/>
<protein>
    <submittedName>
        <fullName evidence="3">Uncharacterized protein</fullName>
    </submittedName>
</protein>
<evidence type="ECO:0000313" key="3">
    <source>
        <dbReference type="EMBL" id="MCO6042780.1"/>
    </source>
</evidence>
<feature type="region of interest" description="Disordered" evidence="1">
    <location>
        <begin position="1"/>
        <end position="29"/>
    </location>
</feature>
<accession>A0A9X2F5W5</accession>
<keyword evidence="2" id="KW-0472">Membrane</keyword>
<keyword evidence="2" id="KW-0812">Transmembrane</keyword>
<organism evidence="3 4">
    <name type="scientific">Aeoliella straminimaris</name>
    <dbReference type="NCBI Taxonomy" id="2954799"/>
    <lineage>
        <taxon>Bacteria</taxon>
        <taxon>Pseudomonadati</taxon>
        <taxon>Planctomycetota</taxon>
        <taxon>Planctomycetia</taxon>
        <taxon>Pirellulales</taxon>
        <taxon>Lacipirellulaceae</taxon>
        <taxon>Aeoliella</taxon>
    </lineage>
</organism>
<reference evidence="3" key="1">
    <citation type="submission" date="2022-06" db="EMBL/GenBank/DDBJ databases">
        <title>Aeoliella straminimaris, a novel planctomycete from sediments.</title>
        <authorList>
            <person name="Vitorino I.R."/>
            <person name="Lage O.M."/>
        </authorList>
    </citation>
    <scope>NUCLEOTIDE SEQUENCE</scope>
    <source>
        <strain evidence="3">ICT_H6.2</strain>
    </source>
</reference>
<dbReference type="RefSeq" id="WP_252850880.1">
    <property type="nucleotide sequence ID" value="NZ_JAMXLR010000011.1"/>
</dbReference>
<sequence>MSRRKKRPDRQAIEGEAQVASSTELPERWPSSKPRLWMLALSAACVLAWLAVLAYIGLLYGN</sequence>
<name>A0A9X2F5W5_9BACT</name>
<gene>
    <name evidence="3" type="ORF">NG895_02565</name>
</gene>
<evidence type="ECO:0000313" key="4">
    <source>
        <dbReference type="Proteomes" id="UP001155241"/>
    </source>
</evidence>
<keyword evidence="4" id="KW-1185">Reference proteome</keyword>
<keyword evidence="2" id="KW-1133">Transmembrane helix</keyword>
<dbReference type="Proteomes" id="UP001155241">
    <property type="component" value="Unassembled WGS sequence"/>
</dbReference>
<feature type="transmembrane region" description="Helical" evidence="2">
    <location>
        <begin position="36"/>
        <end position="60"/>
    </location>
</feature>
<dbReference type="EMBL" id="JAMXLR010000011">
    <property type="protein sequence ID" value="MCO6042780.1"/>
    <property type="molecule type" value="Genomic_DNA"/>
</dbReference>